<protein>
    <submittedName>
        <fullName evidence="1">Uncharacterized protein</fullName>
    </submittedName>
</protein>
<reference evidence="1" key="1">
    <citation type="submission" date="2014-11" db="EMBL/GenBank/DDBJ databases">
        <authorList>
            <person name="Amaro Gonzalez C."/>
        </authorList>
    </citation>
    <scope>NUCLEOTIDE SEQUENCE</scope>
</reference>
<organism evidence="1">
    <name type="scientific">Anguilla anguilla</name>
    <name type="common">European freshwater eel</name>
    <name type="synonym">Muraena anguilla</name>
    <dbReference type="NCBI Taxonomy" id="7936"/>
    <lineage>
        <taxon>Eukaryota</taxon>
        <taxon>Metazoa</taxon>
        <taxon>Chordata</taxon>
        <taxon>Craniata</taxon>
        <taxon>Vertebrata</taxon>
        <taxon>Euteleostomi</taxon>
        <taxon>Actinopterygii</taxon>
        <taxon>Neopterygii</taxon>
        <taxon>Teleostei</taxon>
        <taxon>Anguilliformes</taxon>
        <taxon>Anguillidae</taxon>
        <taxon>Anguilla</taxon>
    </lineage>
</organism>
<proteinExistence type="predicted"/>
<sequence length="15" mass="1758">MVQVTLFLSFSFLLL</sequence>
<dbReference type="EMBL" id="GBXM01073689">
    <property type="protein sequence ID" value="JAH34888.1"/>
    <property type="molecule type" value="Transcribed_RNA"/>
</dbReference>
<accession>A0A0E9S2Z6</accession>
<evidence type="ECO:0000313" key="1">
    <source>
        <dbReference type="EMBL" id="JAH34888.1"/>
    </source>
</evidence>
<reference evidence="1" key="2">
    <citation type="journal article" date="2015" name="Fish Shellfish Immunol.">
        <title>Early steps in the European eel (Anguilla anguilla)-Vibrio vulnificus interaction in the gills: Role of the RtxA13 toxin.</title>
        <authorList>
            <person name="Callol A."/>
            <person name="Pajuelo D."/>
            <person name="Ebbesson L."/>
            <person name="Teles M."/>
            <person name="MacKenzie S."/>
            <person name="Amaro C."/>
        </authorList>
    </citation>
    <scope>NUCLEOTIDE SEQUENCE</scope>
</reference>
<name>A0A0E9S2Z6_ANGAN</name>